<reference evidence="1 2" key="1">
    <citation type="submission" date="2024-04" db="EMBL/GenBank/DDBJ databases">
        <authorList>
            <person name="Rising A."/>
            <person name="Reimegard J."/>
            <person name="Sonavane S."/>
            <person name="Akerstrom W."/>
            <person name="Nylinder S."/>
            <person name="Hedman E."/>
            <person name="Kallberg Y."/>
        </authorList>
    </citation>
    <scope>NUCLEOTIDE SEQUENCE [LARGE SCALE GENOMIC DNA]</scope>
</reference>
<dbReference type="Proteomes" id="UP001497382">
    <property type="component" value="Unassembled WGS sequence"/>
</dbReference>
<name>A0AAV2BRV0_9ARAC</name>
<dbReference type="EMBL" id="CAXIEN010000465">
    <property type="protein sequence ID" value="CAL1298599.1"/>
    <property type="molecule type" value="Genomic_DNA"/>
</dbReference>
<feature type="non-terminal residue" evidence="1">
    <location>
        <position position="49"/>
    </location>
</feature>
<evidence type="ECO:0000313" key="2">
    <source>
        <dbReference type="Proteomes" id="UP001497382"/>
    </source>
</evidence>
<keyword evidence="2" id="KW-1185">Reference proteome</keyword>
<dbReference type="AlphaFoldDB" id="A0AAV2BRV0"/>
<sequence length="49" mass="5407">MVAYCCAYGCKEKFIKGGSVSFHRVKYNVVDGKLYVAALNGKEDDLQMG</sequence>
<protein>
    <submittedName>
        <fullName evidence="1">Uncharacterized protein</fullName>
    </submittedName>
</protein>
<proteinExistence type="predicted"/>
<accession>A0AAV2BRV0</accession>
<comment type="caution">
    <text evidence="1">The sequence shown here is derived from an EMBL/GenBank/DDBJ whole genome shotgun (WGS) entry which is preliminary data.</text>
</comment>
<evidence type="ECO:0000313" key="1">
    <source>
        <dbReference type="EMBL" id="CAL1298599.1"/>
    </source>
</evidence>
<organism evidence="1 2">
    <name type="scientific">Larinioides sclopetarius</name>
    <dbReference type="NCBI Taxonomy" id="280406"/>
    <lineage>
        <taxon>Eukaryota</taxon>
        <taxon>Metazoa</taxon>
        <taxon>Ecdysozoa</taxon>
        <taxon>Arthropoda</taxon>
        <taxon>Chelicerata</taxon>
        <taxon>Arachnida</taxon>
        <taxon>Araneae</taxon>
        <taxon>Araneomorphae</taxon>
        <taxon>Entelegynae</taxon>
        <taxon>Araneoidea</taxon>
        <taxon>Araneidae</taxon>
        <taxon>Larinioides</taxon>
    </lineage>
</organism>
<gene>
    <name evidence="1" type="ORF">LARSCL_LOCUS20905</name>
</gene>